<evidence type="ECO:0000313" key="8">
    <source>
        <dbReference type="Proteomes" id="UP000192578"/>
    </source>
</evidence>
<dbReference type="Pfam" id="PF00487">
    <property type="entry name" value="FA_desaturase"/>
    <property type="match status" value="1"/>
</dbReference>
<evidence type="ECO:0000256" key="2">
    <source>
        <dbReference type="ARBA" id="ARBA00022723"/>
    </source>
</evidence>
<evidence type="ECO:0000256" key="3">
    <source>
        <dbReference type="ARBA" id="ARBA00023004"/>
    </source>
</evidence>
<proteinExistence type="predicted"/>
<sequence length="525" mass="59011">MARGKSAATPAGGVDAQKSTSPDVTPPSSPQPAHHHDGDASSDSETYSPRVDRSHPQLIPLPKAEGVGYPVTAEPLPDLPEYTWQEVARHNTPASCWVYIGTKVYDITPWLDRHPGGRQVLLLAAGRDCTDLFTSYHPFTELPGKMLAKFCVGQVCTTEFPQYQPDTGFYTELRKEVGEFFRENKLDSKDPTPGMVRLAGMMVACAVTFSLMIYSCTQEWSFAVQFLAALAFGMAQALPLFHMMHDASHCAIGHTEGWWAVVGRFTLDWFAGASMNSWHNQHILGHHVYTNVLGIDPDLPMAKTGSFRRVTHHQKWNAGYRLQHIYLLFLYGLSALKFRIEDVTDLLIFKKVGPIRMNDIDNREVLSQVLSKTFWLLWRFILPVFYFGVGAGRLLVLSLVVEFVTGYFLNFNFQISHISPLCEFTDGEQPAVPKEWAQSQLATTLDYAHDSPIVRFFNGALNFQSVHHLFPAVSQYHYPALAPIVKRVAAKHGVRFNYVGTLGEAFRLHLQHLYVLGVDHVLHSH</sequence>
<dbReference type="SUPFAM" id="SSF55856">
    <property type="entry name" value="Cytochrome b5-like heme/steroid binding domain"/>
    <property type="match status" value="1"/>
</dbReference>
<dbReference type="Proteomes" id="UP000192578">
    <property type="component" value="Unassembled WGS sequence"/>
</dbReference>
<reference evidence="8" key="1">
    <citation type="submission" date="2017-01" db="EMBL/GenBank/DDBJ databases">
        <title>Comparative genomics of anhydrobiosis in the tardigrade Hypsibius dujardini.</title>
        <authorList>
            <person name="Yoshida Y."/>
            <person name="Koutsovoulos G."/>
            <person name="Laetsch D."/>
            <person name="Stevens L."/>
            <person name="Kumar S."/>
            <person name="Horikawa D."/>
            <person name="Ishino K."/>
            <person name="Komine S."/>
            <person name="Tomita M."/>
            <person name="Blaxter M."/>
            <person name="Arakawa K."/>
        </authorList>
    </citation>
    <scope>NUCLEOTIDE SEQUENCE [LARGE SCALE GENOMIC DNA]</scope>
    <source>
        <strain evidence="8">Z151</strain>
    </source>
</reference>
<organism evidence="7 8">
    <name type="scientific">Hypsibius exemplaris</name>
    <name type="common">Freshwater tardigrade</name>
    <dbReference type="NCBI Taxonomy" id="2072580"/>
    <lineage>
        <taxon>Eukaryota</taxon>
        <taxon>Metazoa</taxon>
        <taxon>Ecdysozoa</taxon>
        <taxon>Tardigrada</taxon>
        <taxon>Eutardigrada</taxon>
        <taxon>Parachela</taxon>
        <taxon>Hypsibioidea</taxon>
        <taxon>Hypsibiidae</taxon>
        <taxon>Hypsibius</taxon>
    </lineage>
</organism>
<dbReference type="InterPro" id="IPR001199">
    <property type="entry name" value="Cyt_B5-like_heme/steroid-bd"/>
</dbReference>
<dbReference type="EMBL" id="MTYJ01000052">
    <property type="protein sequence ID" value="OQV18148.1"/>
    <property type="molecule type" value="Genomic_DNA"/>
</dbReference>
<evidence type="ECO:0000259" key="6">
    <source>
        <dbReference type="PROSITE" id="PS50255"/>
    </source>
</evidence>
<dbReference type="InterPro" id="IPR012171">
    <property type="entry name" value="Fatty_acid_desaturase"/>
</dbReference>
<dbReference type="GO" id="GO:0042759">
    <property type="term" value="P:long-chain fatty acid biosynthetic process"/>
    <property type="evidence" value="ECO:0007669"/>
    <property type="project" value="UniProtKB-ARBA"/>
</dbReference>
<keyword evidence="2" id="KW-0479">Metal-binding</keyword>
<dbReference type="GO" id="GO:0006636">
    <property type="term" value="P:unsaturated fatty acid biosynthetic process"/>
    <property type="evidence" value="ECO:0007669"/>
    <property type="project" value="UniProtKB-ARBA"/>
</dbReference>
<dbReference type="SMART" id="SM01117">
    <property type="entry name" value="Cyt-b5"/>
    <property type="match status" value="1"/>
</dbReference>
<accession>A0A1W0WSG0</accession>
<feature type="transmembrane region" description="Helical" evidence="5">
    <location>
        <begin position="384"/>
        <end position="409"/>
    </location>
</feature>
<dbReference type="InterPro" id="IPR005804">
    <property type="entry name" value="FA_desaturase_dom"/>
</dbReference>
<keyword evidence="5" id="KW-0812">Transmembrane</keyword>
<feature type="transmembrane region" description="Helical" evidence="5">
    <location>
        <begin position="195"/>
        <end position="214"/>
    </location>
</feature>
<dbReference type="PIRSF" id="PIRSF015921">
    <property type="entry name" value="FA_sphinglp_des"/>
    <property type="match status" value="1"/>
</dbReference>
<protein>
    <submittedName>
        <fullName evidence="7">Delta(5) fatty acid desaturase A</fullName>
    </submittedName>
</protein>
<feature type="transmembrane region" description="Helical" evidence="5">
    <location>
        <begin position="220"/>
        <end position="241"/>
    </location>
</feature>
<feature type="domain" description="Cytochrome b5 heme-binding" evidence="6">
    <location>
        <begin position="79"/>
        <end position="156"/>
    </location>
</feature>
<dbReference type="Gene3D" id="3.10.120.10">
    <property type="entry name" value="Cytochrome b5-like heme/steroid binding domain"/>
    <property type="match status" value="1"/>
</dbReference>
<keyword evidence="8" id="KW-1185">Reference proteome</keyword>
<evidence type="ECO:0000256" key="1">
    <source>
        <dbReference type="ARBA" id="ARBA00022617"/>
    </source>
</evidence>
<keyword evidence="5" id="KW-1133">Transmembrane helix</keyword>
<dbReference type="GO" id="GO:0016020">
    <property type="term" value="C:membrane"/>
    <property type="evidence" value="ECO:0007669"/>
    <property type="project" value="TreeGrafter"/>
</dbReference>
<dbReference type="Pfam" id="PF00173">
    <property type="entry name" value="Cyt-b5"/>
    <property type="match status" value="1"/>
</dbReference>
<comment type="caution">
    <text evidence="7">The sequence shown here is derived from an EMBL/GenBank/DDBJ whole genome shotgun (WGS) entry which is preliminary data.</text>
</comment>
<dbReference type="PANTHER" id="PTHR19353">
    <property type="entry name" value="FATTY ACID DESATURASE 2"/>
    <property type="match status" value="1"/>
</dbReference>
<dbReference type="AlphaFoldDB" id="A0A1W0WSG0"/>
<dbReference type="InterPro" id="IPR036400">
    <property type="entry name" value="Cyt_B5-like_heme/steroid_sf"/>
</dbReference>
<gene>
    <name evidence="7" type="ORF">BV898_07736</name>
</gene>
<keyword evidence="5" id="KW-0472">Membrane</keyword>
<dbReference type="PRINTS" id="PR00363">
    <property type="entry name" value="CYTOCHROMEB5"/>
</dbReference>
<evidence type="ECO:0000256" key="4">
    <source>
        <dbReference type="SAM" id="MobiDB-lite"/>
    </source>
</evidence>
<dbReference type="GO" id="GO:0046872">
    <property type="term" value="F:metal ion binding"/>
    <property type="evidence" value="ECO:0007669"/>
    <property type="project" value="UniProtKB-KW"/>
</dbReference>
<name>A0A1W0WSG0_HYPEX</name>
<dbReference type="FunFam" id="3.10.120.10:FF:000007">
    <property type="entry name" value="Sulfite oxidase, mitochondrial"/>
    <property type="match status" value="1"/>
</dbReference>
<dbReference type="PROSITE" id="PS50255">
    <property type="entry name" value="CYTOCHROME_B5_2"/>
    <property type="match status" value="1"/>
</dbReference>
<dbReference type="GO" id="GO:0016717">
    <property type="term" value="F:oxidoreductase activity, acting on paired donors, with oxidation of a pair of donors resulting in the reduction of molecular oxygen to two molecules of water"/>
    <property type="evidence" value="ECO:0007669"/>
    <property type="project" value="TreeGrafter"/>
</dbReference>
<dbReference type="CDD" id="cd03506">
    <property type="entry name" value="Delta6-FADS-like"/>
    <property type="match status" value="1"/>
</dbReference>
<dbReference type="PANTHER" id="PTHR19353:SF19">
    <property type="entry name" value="DELTA(5) FATTY ACID DESATURASE C-RELATED"/>
    <property type="match status" value="1"/>
</dbReference>
<keyword evidence="3" id="KW-0408">Iron</keyword>
<dbReference type="OrthoDB" id="260519at2759"/>
<evidence type="ECO:0000313" key="7">
    <source>
        <dbReference type="EMBL" id="OQV18148.1"/>
    </source>
</evidence>
<feature type="region of interest" description="Disordered" evidence="4">
    <location>
        <begin position="1"/>
        <end position="67"/>
    </location>
</feature>
<keyword evidence="1" id="KW-0349">Heme</keyword>
<evidence type="ECO:0000256" key="5">
    <source>
        <dbReference type="SAM" id="Phobius"/>
    </source>
</evidence>